<gene>
    <name evidence="2" type="ORF">Tco_0774861</name>
</gene>
<accession>A0ABQ4ZQL2</accession>
<protein>
    <submittedName>
        <fullName evidence="2">Uncharacterized protein</fullName>
    </submittedName>
</protein>
<evidence type="ECO:0000313" key="2">
    <source>
        <dbReference type="EMBL" id="GJS92225.1"/>
    </source>
</evidence>
<reference evidence="2" key="2">
    <citation type="submission" date="2022-01" db="EMBL/GenBank/DDBJ databases">
        <authorList>
            <person name="Yamashiro T."/>
            <person name="Shiraishi A."/>
            <person name="Satake H."/>
            <person name="Nakayama K."/>
        </authorList>
    </citation>
    <scope>NUCLEOTIDE SEQUENCE</scope>
</reference>
<keyword evidence="3" id="KW-1185">Reference proteome</keyword>
<organism evidence="2 3">
    <name type="scientific">Tanacetum coccineum</name>
    <dbReference type="NCBI Taxonomy" id="301880"/>
    <lineage>
        <taxon>Eukaryota</taxon>
        <taxon>Viridiplantae</taxon>
        <taxon>Streptophyta</taxon>
        <taxon>Embryophyta</taxon>
        <taxon>Tracheophyta</taxon>
        <taxon>Spermatophyta</taxon>
        <taxon>Magnoliopsida</taxon>
        <taxon>eudicotyledons</taxon>
        <taxon>Gunneridae</taxon>
        <taxon>Pentapetalae</taxon>
        <taxon>asterids</taxon>
        <taxon>campanulids</taxon>
        <taxon>Asterales</taxon>
        <taxon>Asteraceae</taxon>
        <taxon>Asteroideae</taxon>
        <taxon>Anthemideae</taxon>
        <taxon>Anthemidinae</taxon>
        <taxon>Tanacetum</taxon>
    </lineage>
</organism>
<name>A0ABQ4ZQL2_9ASTR</name>
<proteinExistence type="predicted"/>
<evidence type="ECO:0000256" key="1">
    <source>
        <dbReference type="SAM" id="MobiDB-lite"/>
    </source>
</evidence>
<dbReference type="EMBL" id="BQNB010011566">
    <property type="protein sequence ID" value="GJS92225.1"/>
    <property type="molecule type" value="Genomic_DNA"/>
</dbReference>
<feature type="region of interest" description="Disordered" evidence="1">
    <location>
        <begin position="146"/>
        <end position="171"/>
    </location>
</feature>
<reference evidence="2" key="1">
    <citation type="journal article" date="2022" name="Int. J. Mol. Sci.">
        <title>Draft Genome of Tanacetum Coccineum: Genomic Comparison of Closely Related Tanacetum-Family Plants.</title>
        <authorList>
            <person name="Yamashiro T."/>
            <person name="Shiraishi A."/>
            <person name="Nakayama K."/>
            <person name="Satake H."/>
        </authorList>
    </citation>
    <scope>NUCLEOTIDE SEQUENCE</scope>
</reference>
<sequence>MAGLAPHVYEGLCNFRPCSVNNFEGCHIWPLKVITFYARYVYLNTYHSSQVSTAGVGPGCLAAPAAELSLDSFPESGVVRQALFRGSISALGTSVLGEVGGSDNGGDASAALIRIPLHRYLMVSCAGSMLRMHALPLDDDIGGSGADSSVSNASVSPAEGTGSTNRYAEESARARAHHLQSLVGRVVSHAPPSESSSGSIPWIGSRYIRLVIGHYGEASKRVEAVSSYGASSSKGTKYSGVLRVSGTNGIQWVMWSALGRGNNFSVEMVGAQVEYVIRSWWGYGLHGSPSISKYDDSWRTFIRHLLSGSPEALPGAESRCTRSIV</sequence>
<comment type="caution">
    <text evidence="2">The sequence shown here is derived from an EMBL/GenBank/DDBJ whole genome shotgun (WGS) entry which is preliminary data.</text>
</comment>
<dbReference type="Proteomes" id="UP001151760">
    <property type="component" value="Unassembled WGS sequence"/>
</dbReference>
<evidence type="ECO:0000313" key="3">
    <source>
        <dbReference type="Proteomes" id="UP001151760"/>
    </source>
</evidence>